<proteinExistence type="inferred from homology"/>
<keyword evidence="3 13" id="KW-1003">Cell membrane</keyword>
<keyword evidence="15" id="KW-0175">Coiled coil</keyword>
<dbReference type="CDD" id="cd06503">
    <property type="entry name" value="ATP-synt_Fo_b"/>
    <property type="match status" value="1"/>
</dbReference>
<dbReference type="GO" id="GO:0046933">
    <property type="term" value="F:proton-transporting ATP synthase activity, rotational mechanism"/>
    <property type="evidence" value="ECO:0007669"/>
    <property type="project" value="UniProtKB-UniRule"/>
</dbReference>
<dbReference type="InterPro" id="IPR005864">
    <property type="entry name" value="ATP_synth_F0_bsu_bac"/>
</dbReference>
<comment type="caution">
    <text evidence="16">The sequence shown here is derived from an EMBL/GenBank/DDBJ whole genome shotgun (WGS) entry which is preliminary data.</text>
</comment>
<dbReference type="NCBIfam" id="TIGR01144">
    <property type="entry name" value="ATP_synt_b"/>
    <property type="match status" value="1"/>
</dbReference>
<evidence type="ECO:0000256" key="6">
    <source>
        <dbReference type="ARBA" id="ARBA00022781"/>
    </source>
</evidence>
<evidence type="ECO:0000256" key="9">
    <source>
        <dbReference type="ARBA" id="ARBA00023136"/>
    </source>
</evidence>
<evidence type="ECO:0000256" key="4">
    <source>
        <dbReference type="ARBA" id="ARBA00022547"/>
    </source>
</evidence>
<evidence type="ECO:0000256" key="14">
    <source>
        <dbReference type="RuleBase" id="RU003848"/>
    </source>
</evidence>
<evidence type="ECO:0000313" key="16">
    <source>
        <dbReference type="EMBL" id="TSC65345.1"/>
    </source>
</evidence>
<protein>
    <recommendedName>
        <fullName evidence="13">ATP synthase subunit b</fullName>
    </recommendedName>
    <alternativeName>
        <fullName evidence="13">ATP synthase F(0) sector subunit b</fullName>
    </alternativeName>
    <alternativeName>
        <fullName evidence="13">ATPase subunit I</fullName>
    </alternativeName>
    <alternativeName>
        <fullName evidence="13">F-type ATPase subunit b</fullName>
        <shortName evidence="13">F-ATPase subunit b</shortName>
    </alternativeName>
</protein>
<evidence type="ECO:0000256" key="10">
    <source>
        <dbReference type="ARBA" id="ARBA00023310"/>
    </source>
</evidence>
<evidence type="ECO:0000313" key="17">
    <source>
        <dbReference type="Proteomes" id="UP000319613"/>
    </source>
</evidence>
<dbReference type="GO" id="GO:0045259">
    <property type="term" value="C:proton-transporting ATP synthase complex"/>
    <property type="evidence" value="ECO:0007669"/>
    <property type="project" value="UniProtKB-KW"/>
</dbReference>
<comment type="function">
    <text evidence="11 13">F(1)F(0) ATP synthase produces ATP from ADP in the presence of a proton or sodium gradient. F-type ATPases consist of two structural domains, F(1) containing the extramembraneous catalytic core and F(0) containing the membrane proton channel, linked together by a central stalk and a peripheral stalk. During catalysis, ATP synthesis in the catalytic domain of F(1) is coupled via a rotary mechanism of the central stalk subunits to proton translocation.</text>
</comment>
<reference evidence="16 17" key="1">
    <citation type="submission" date="2017-07" db="EMBL/GenBank/DDBJ databases">
        <title>Mechanisms for carbon and nitrogen cycling indicate functional differentiation within the Candidate Phyla Radiation.</title>
        <authorList>
            <person name="Danczak R.E."/>
            <person name="Johnston M.D."/>
            <person name="Kenah C."/>
            <person name="Slattery M."/>
            <person name="Wrighton K.C."/>
            <person name="Wilkins M.J."/>
        </authorList>
    </citation>
    <scope>NUCLEOTIDE SEQUENCE [LARGE SCALE GENOMIC DNA]</scope>
    <source>
        <strain evidence="16">Gr01-1014_77</strain>
    </source>
</reference>
<evidence type="ECO:0000256" key="7">
    <source>
        <dbReference type="ARBA" id="ARBA00022989"/>
    </source>
</evidence>
<evidence type="ECO:0000256" key="11">
    <source>
        <dbReference type="ARBA" id="ARBA00025198"/>
    </source>
</evidence>
<keyword evidence="6 13" id="KW-0375">Hydrogen ion transport</keyword>
<accession>A0A554JAE5</accession>
<name>A0A554JAE5_9BACT</name>
<dbReference type="InterPro" id="IPR050059">
    <property type="entry name" value="ATP_synthase_B_chain"/>
</dbReference>
<dbReference type="Pfam" id="PF00430">
    <property type="entry name" value="ATP-synt_B"/>
    <property type="match status" value="1"/>
</dbReference>
<gene>
    <name evidence="13" type="primary">atpF</name>
    <name evidence="16" type="ORF">G01um101477_519</name>
</gene>
<keyword evidence="10 13" id="KW-0066">ATP synthesis</keyword>
<dbReference type="GO" id="GO:0012505">
    <property type="term" value="C:endomembrane system"/>
    <property type="evidence" value="ECO:0007669"/>
    <property type="project" value="UniProtKB-SubCell"/>
</dbReference>
<sequence length="189" mass="21411">MMNEILQILIPVAHAAEAQAAEAANSSVTALFGLDWKLFIAQLFNFAIVLIVLWRWVFKPLGAKLEQRTAKIEKSIKEAQEIQDQLKQVEQYRKAEMEKIRGEATEIVAKAQKTAEMNKDQIIAEAKKSAEKVLEQSKKELASEKEKLLIEVREEAATLVVAATEKILREKLDSKRDVELIKESLKGLR</sequence>
<evidence type="ECO:0000256" key="12">
    <source>
        <dbReference type="ARBA" id="ARBA00037847"/>
    </source>
</evidence>
<evidence type="ECO:0000256" key="8">
    <source>
        <dbReference type="ARBA" id="ARBA00023065"/>
    </source>
</evidence>
<dbReference type="GO" id="GO:0046961">
    <property type="term" value="F:proton-transporting ATPase activity, rotational mechanism"/>
    <property type="evidence" value="ECO:0007669"/>
    <property type="project" value="TreeGrafter"/>
</dbReference>
<keyword evidence="7 13" id="KW-1133">Transmembrane helix</keyword>
<feature type="transmembrane region" description="Helical" evidence="13">
    <location>
        <begin position="36"/>
        <end position="58"/>
    </location>
</feature>
<dbReference type="HAMAP" id="MF_01398">
    <property type="entry name" value="ATP_synth_b_bprime"/>
    <property type="match status" value="1"/>
</dbReference>
<dbReference type="EMBL" id="VMFF01000050">
    <property type="protein sequence ID" value="TSC65345.1"/>
    <property type="molecule type" value="Genomic_DNA"/>
</dbReference>
<comment type="subcellular location">
    <subcellularLocation>
        <location evidence="13">Cell membrane</location>
        <topology evidence="13">Single-pass membrane protein</topology>
    </subcellularLocation>
    <subcellularLocation>
        <location evidence="12">Endomembrane system</location>
        <topology evidence="12">Single-pass membrane protein</topology>
    </subcellularLocation>
</comment>
<keyword evidence="2 13" id="KW-0813">Transport</keyword>
<keyword evidence="4 13" id="KW-0138">CF(0)</keyword>
<comment type="function">
    <text evidence="13">Component of the F(0) channel, it forms part of the peripheral stalk, linking F(1) to F(0).</text>
</comment>
<evidence type="ECO:0000256" key="15">
    <source>
        <dbReference type="SAM" id="Coils"/>
    </source>
</evidence>
<keyword evidence="5 13" id="KW-0812">Transmembrane</keyword>
<dbReference type="InterPro" id="IPR002146">
    <property type="entry name" value="ATP_synth_b/b'su_bac/chlpt"/>
</dbReference>
<dbReference type="Proteomes" id="UP000319613">
    <property type="component" value="Unassembled WGS sequence"/>
</dbReference>
<feature type="coiled-coil region" evidence="15">
    <location>
        <begin position="127"/>
        <end position="158"/>
    </location>
</feature>
<dbReference type="GO" id="GO:0005886">
    <property type="term" value="C:plasma membrane"/>
    <property type="evidence" value="ECO:0007669"/>
    <property type="project" value="UniProtKB-SubCell"/>
</dbReference>
<evidence type="ECO:0000256" key="2">
    <source>
        <dbReference type="ARBA" id="ARBA00022448"/>
    </source>
</evidence>
<dbReference type="PANTHER" id="PTHR33445:SF1">
    <property type="entry name" value="ATP SYNTHASE SUBUNIT B"/>
    <property type="match status" value="1"/>
</dbReference>
<comment type="subunit">
    <text evidence="13">F-type ATPases have 2 components, F(1) - the catalytic core - and F(0) - the membrane proton channel. F(1) has five subunits: alpha(3), beta(3), gamma(1), delta(1), epsilon(1). F(0) has three main subunits: a(1), b(2) and c(10-14). The alpha and beta chains form an alternating ring which encloses part of the gamma chain. F(1) is attached to F(0) by a central stalk formed by the gamma and epsilon chains, while a peripheral stalk is formed by the delta and b chains.</text>
</comment>
<keyword evidence="9 13" id="KW-0472">Membrane</keyword>
<feature type="coiled-coil region" evidence="15">
    <location>
        <begin position="65"/>
        <end position="99"/>
    </location>
</feature>
<evidence type="ECO:0000256" key="13">
    <source>
        <dbReference type="HAMAP-Rule" id="MF_01398"/>
    </source>
</evidence>
<evidence type="ECO:0000256" key="1">
    <source>
        <dbReference type="ARBA" id="ARBA00005513"/>
    </source>
</evidence>
<dbReference type="AlphaFoldDB" id="A0A554JAE5"/>
<organism evidence="16 17">
    <name type="scientific">Candidatus Doudnabacteria bacterium Gr01-1014_77</name>
    <dbReference type="NCBI Taxonomy" id="2017133"/>
    <lineage>
        <taxon>Bacteria</taxon>
        <taxon>Candidatus Doudnaibacteriota</taxon>
    </lineage>
</organism>
<comment type="similarity">
    <text evidence="1 13 14">Belongs to the ATPase B chain family.</text>
</comment>
<evidence type="ECO:0000256" key="5">
    <source>
        <dbReference type="ARBA" id="ARBA00022692"/>
    </source>
</evidence>
<evidence type="ECO:0000256" key="3">
    <source>
        <dbReference type="ARBA" id="ARBA00022475"/>
    </source>
</evidence>
<dbReference type="PANTHER" id="PTHR33445">
    <property type="entry name" value="ATP SYNTHASE SUBUNIT B', CHLOROPLASTIC"/>
    <property type="match status" value="1"/>
</dbReference>
<keyword evidence="8 13" id="KW-0406">Ion transport</keyword>